<gene>
    <name evidence="2" type="ORF">J2S90_001473</name>
    <name evidence="3" type="ORF">J2S93_002480</name>
</gene>
<evidence type="ECO:0000259" key="1">
    <source>
        <dbReference type="Pfam" id="PF09204"/>
    </source>
</evidence>
<evidence type="ECO:0000313" key="2">
    <source>
        <dbReference type="EMBL" id="MDP9904518.1"/>
    </source>
</evidence>
<dbReference type="GO" id="GO:0030153">
    <property type="term" value="P:bacteriocin immunity"/>
    <property type="evidence" value="ECO:0007669"/>
    <property type="project" value="InterPro"/>
</dbReference>
<keyword evidence="4" id="KW-1185">Reference proteome</keyword>
<reference evidence="2 4" key="1">
    <citation type="submission" date="2023-07" db="EMBL/GenBank/DDBJ databases">
        <title>Sorghum-associated microbial communities from plants grown in Nebraska, USA.</title>
        <authorList>
            <person name="Schachtman D."/>
        </authorList>
    </citation>
    <scope>NUCLEOTIDE SEQUENCE</scope>
    <source>
        <strain evidence="2">DS1006</strain>
        <strain evidence="3 4">DS1016</strain>
    </source>
</reference>
<protein>
    <recommendedName>
        <fullName evidence="1">Colicin D immunity protein domain-containing protein</fullName>
    </recommendedName>
</protein>
<dbReference type="Pfam" id="PF09204">
    <property type="entry name" value="Colicin_immun"/>
    <property type="match status" value="1"/>
</dbReference>
<evidence type="ECO:0000313" key="4">
    <source>
        <dbReference type="Proteomes" id="UP001230951"/>
    </source>
</evidence>
<evidence type="ECO:0000313" key="5">
    <source>
        <dbReference type="Proteomes" id="UP001242995"/>
    </source>
</evidence>
<dbReference type="InterPro" id="IPR015287">
    <property type="entry name" value="Colicin_D_immunity_dom"/>
</dbReference>
<name>A0AAW8DI92_9MICC</name>
<evidence type="ECO:0000313" key="3">
    <source>
        <dbReference type="EMBL" id="MDQ0181053.1"/>
    </source>
</evidence>
<accession>A0AAW8DI92</accession>
<dbReference type="EMBL" id="JAUSTF010000004">
    <property type="protein sequence ID" value="MDQ0181053.1"/>
    <property type="molecule type" value="Genomic_DNA"/>
</dbReference>
<proteinExistence type="predicted"/>
<sequence>MTADEFELVFLRLYKLDPTEWPPDLFDVLDTLFGDVDAYCADDGIRGEVGGIDADQLHQSAATALSRLEKLAG</sequence>
<dbReference type="EMBL" id="JAUSRG010000003">
    <property type="protein sequence ID" value="MDP9904518.1"/>
    <property type="molecule type" value="Genomic_DNA"/>
</dbReference>
<feature type="domain" description="Colicin D immunity protein" evidence="1">
    <location>
        <begin position="3"/>
        <end position="68"/>
    </location>
</feature>
<dbReference type="AlphaFoldDB" id="A0AAW8DI92"/>
<comment type="caution">
    <text evidence="2">The sequence shown here is derived from an EMBL/GenBank/DDBJ whole genome shotgun (WGS) entry which is preliminary data.</text>
</comment>
<dbReference type="Proteomes" id="UP001242995">
    <property type="component" value="Unassembled WGS sequence"/>
</dbReference>
<dbReference type="GO" id="GO:0015643">
    <property type="term" value="F:toxic substance binding"/>
    <property type="evidence" value="ECO:0007669"/>
    <property type="project" value="InterPro"/>
</dbReference>
<organism evidence="2 5">
    <name type="scientific">Arthrobacter bambusae</name>
    <dbReference type="NCBI Taxonomy" id="1338426"/>
    <lineage>
        <taxon>Bacteria</taxon>
        <taxon>Bacillati</taxon>
        <taxon>Actinomycetota</taxon>
        <taxon>Actinomycetes</taxon>
        <taxon>Micrococcales</taxon>
        <taxon>Micrococcaceae</taxon>
        <taxon>Arthrobacter</taxon>
    </lineage>
</organism>
<dbReference type="Proteomes" id="UP001230951">
    <property type="component" value="Unassembled WGS sequence"/>
</dbReference>